<reference evidence="1 2" key="1">
    <citation type="journal article" date="2013" name="Genome Announc.">
        <title>Draft Genome Sequence of Desulfotignum phosphitoxidans DSM 13687 Strain FiPS-3.</title>
        <authorList>
            <person name="Poehlein A."/>
            <person name="Daniel R."/>
            <person name="Simeonova D.D."/>
        </authorList>
    </citation>
    <scope>NUCLEOTIDE SEQUENCE [LARGE SCALE GENOMIC DNA]</scope>
    <source>
        <strain evidence="1 2">DSM 13687</strain>
    </source>
</reference>
<protein>
    <submittedName>
        <fullName evidence="1">Uncharacterized protein</fullName>
    </submittedName>
</protein>
<accession>S0G778</accession>
<organism evidence="1 2">
    <name type="scientific">Desulfotignum phosphitoxidans DSM 13687</name>
    <dbReference type="NCBI Taxonomy" id="1286635"/>
    <lineage>
        <taxon>Bacteria</taxon>
        <taxon>Pseudomonadati</taxon>
        <taxon>Thermodesulfobacteriota</taxon>
        <taxon>Desulfobacteria</taxon>
        <taxon>Desulfobacterales</taxon>
        <taxon>Desulfobacteraceae</taxon>
        <taxon>Desulfotignum</taxon>
    </lineage>
</organism>
<evidence type="ECO:0000313" key="1">
    <source>
        <dbReference type="EMBL" id="EMS80641.1"/>
    </source>
</evidence>
<name>S0G778_9BACT</name>
<gene>
    <name evidence="1" type="ORF">Dpo_2c03370</name>
</gene>
<dbReference type="AlphaFoldDB" id="S0G778"/>
<comment type="caution">
    <text evidence="1">The sequence shown here is derived from an EMBL/GenBank/DDBJ whole genome shotgun (WGS) entry which is preliminary data.</text>
</comment>
<proteinExistence type="predicted"/>
<dbReference type="Proteomes" id="UP000014216">
    <property type="component" value="Unassembled WGS sequence"/>
</dbReference>
<dbReference type="EMBL" id="APJX01000002">
    <property type="protein sequence ID" value="EMS80641.1"/>
    <property type="molecule type" value="Genomic_DNA"/>
</dbReference>
<sequence>MIPVIQDAIAARIKRTEIGFQKTEKEIQKFEKQYHISSDDFLTAYTSDDLSGGDEDYISWMGEIKLREALLEEIKALREIEYVC</sequence>
<evidence type="ECO:0000313" key="2">
    <source>
        <dbReference type="Proteomes" id="UP000014216"/>
    </source>
</evidence>
<keyword evidence="2" id="KW-1185">Reference proteome</keyword>